<evidence type="ECO:0000259" key="1">
    <source>
        <dbReference type="PROSITE" id="PS50222"/>
    </source>
</evidence>
<accession>A0A1Y1JGU9</accession>
<dbReference type="Pfam" id="PF13499">
    <property type="entry name" value="EF-hand_7"/>
    <property type="match status" value="1"/>
</dbReference>
<dbReference type="GeneID" id="39748488"/>
<dbReference type="GO" id="GO:0005509">
    <property type="term" value="F:calcium ion binding"/>
    <property type="evidence" value="ECO:0007669"/>
    <property type="project" value="InterPro"/>
</dbReference>
<dbReference type="Gene3D" id="1.10.238.10">
    <property type="entry name" value="EF-hand"/>
    <property type="match status" value="2"/>
</dbReference>
<comment type="caution">
    <text evidence="2">The sequence shown here is derived from an EMBL/GenBank/DDBJ whole genome shotgun (WGS) entry which is preliminary data.</text>
</comment>
<protein>
    <submittedName>
        <fullName evidence="2">Troponin c-like protein</fullName>
    </submittedName>
</protein>
<dbReference type="InterPro" id="IPR002048">
    <property type="entry name" value="EF_hand_dom"/>
</dbReference>
<dbReference type="PROSITE" id="PS50222">
    <property type="entry name" value="EF_HAND_2"/>
    <property type="match status" value="1"/>
</dbReference>
<dbReference type="SUPFAM" id="SSF47473">
    <property type="entry name" value="EF-hand"/>
    <property type="match status" value="1"/>
</dbReference>
<proteinExistence type="predicted"/>
<reference evidence="3" key="1">
    <citation type="submission" date="2017-04" db="EMBL/GenBank/DDBJ databases">
        <title>Plasmodium gonderi genome.</title>
        <authorList>
            <person name="Arisue N."/>
            <person name="Honma H."/>
            <person name="Kawai S."/>
            <person name="Tougan T."/>
            <person name="Tanabe K."/>
            <person name="Horii T."/>
        </authorList>
    </citation>
    <scope>NUCLEOTIDE SEQUENCE [LARGE SCALE GENOMIC DNA]</scope>
    <source>
        <strain evidence="3">ATCC 30045</strain>
    </source>
</reference>
<evidence type="ECO:0000313" key="3">
    <source>
        <dbReference type="Proteomes" id="UP000195521"/>
    </source>
</evidence>
<keyword evidence="3" id="KW-1185">Reference proteome</keyword>
<feature type="domain" description="EF-hand" evidence="1">
    <location>
        <begin position="117"/>
        <end position="152"/>
    </location>
</feature>
<dbReference type="OMA" id="VESAFCE"/>
<dbReference type="AlphaFoldDB" id="A0A1Y1JGU9"/>
<dbReference type="RefSeq" id="XP_028544348.1">
    <property type="nucleotide sequence ID" value="XM_028688547.1"/>
</dbReference>
<sequence>MYIYVCMCACVHVCMFTYVCIYVCTYVCMHVWTYVCTCFSLLYTIQELTSEIELTSLFMKLSDGSKTVNSENALEIVYKLGYVPSKDDIDEFICVTNGVCSLSNIKKFCKKLKSCNYSTDGLLDVFNYYDVHRTGKISKDQFKLLFTTIGSKMSNAEMEEIIRELCNDSDQICYEEFLSK</sequence>
<dbReference type="InterPro" id="IPR011992">
    <property type="entry name" value="EF-hand-dom_pair"/>
</dbReference>
<dbReference type="OrthoDB" id="26525at2759"/>
<evidence type="ECO:0000313" key="2">
    <source>
        <dbReference type="EMBL" id="GAW81759.1"/>
    </source>
</evidence>
<dbReference type="Proteomes" id="UP000195521">
    <property type="component" value="Unassembled WGS sequence"/>
</dbReference>
<dbReference type="EMBL" id="BDQF01000012">
    <property type="protein sequence ID" value="GAW81759.1"/>
    <property type="molecule type" value="Genomic_DNA"/>
</dbReference>
<organism evidence="2 3">
    <name type="scientific">Plasmodium gonderi</name>
    <dbReference type="NCBI Taxonomy" id="77519"/>
    <lineage>
        <taxon>Eukaryota</taxon>
        <taxon>Sar</taxon>
        <taxon>Alveolata</taxon>
        <taxon>Apicomplexa</taxon>
        <taxon>Aconoidasida</taxon>
        <taxon>Haemosporida</taxon>
        <taxon>Plasmodiidae</taxon>
        <taxon>Plasmodium</taxon>
        <taxon>Plasmodium (Plasmodium)</taxon>
    </lineage>
</organism>
<gene>
    <name evidence="2" type="ORF">PGO_112090</name>
</gene>
<name>A0A1Y1JGU9_PLAGO</name>